<dbReference type="InterPro" id="IPR005225">
    <property type="entry name" value="Small_GTP-bd"/>
</dbReference>
<dbReference type="CDD" id="cd01887">
    <property type="entry name" value="IF2_eIF5B"/>
    <property type="match status" value="1"/>
</dbReference>
<dbReference type="GO" id="GO:0003743">
    <property type="term" value="F:translation initiation factor activity"/>
    <property type="evidence" value="ECO:0007669"/>
    <property type="project" value="UniProtKB-UniRule"/>
</dbReference>
<protein>
    <recommendedName>
        <fullName evidence="2 7">Translation initiation factor IF-2</fullName>
    </recommendedName>
</protein>
<evidence type="ECO:0000256" key="6">
    <source>
        <dbReference type="ARBA" id="ARBA00023134"/>
    </source>
</evidence>
<keyword evidence="3 7" id="KW-0396">Initiation factor</keyword>
<evidence type="ECO:0000256" key="8">
    <source>
        <dbReference type="RuleBase" id="RU000644"/>
    </source>
</evidence>
<dbReference type="FunFam" id="2.40.30.10:FF:000008">
    <property type="entry name" value="Translation initiation factor IF-2"/>
    <property type="match status" value="1"/>
</dbReference>
<dbReference type="Pfam" id="PF04760">
    <property type="entry name" value="IF2_N"/>
    <property type="match status" value="2"/>
</dbReference>
<dbReference type="InterPro" id="IPR006847">
    <property type="entry name" value="IF2_N"/>
</dbReference>
<dbReference type="GO" id="GO:0005829">
    <property type="term" value="C:cytosol"/>
    <property type="evidence" value="ECO:0007669"/>
    <property type="project" value="TreeGrafter"/>
</dbReference>
<dbReference type="FunFam" id="3.40.50.10050:FF:000001">
    <property type="entry name" value="Translation initiation factor IF-2"/>
    <property type="match status" value="1"/>
</dbReference>
<dbReference type="Gene3D" id="3.40.50.300">
    <property type="entry name" value="P-loop containing nucleotide triphosphate hydrolases"/>
    <property type="match status" value="1"/>
</dbReference>
<evidence type="ECO:0000256" key="5">
    <source>
        <dbReference type="ARBA" id="ARBA00022917"/>
    </source>
</evidence>
<dbReference type="InterPro" id="IPR023115">
    <property type="entry name" value="TIF_IF2_dom3"/>
</dbReference>
<dbReference type="Pfam" id="PF11987">
    <property type="entry name" value="IF-2"/>
    <property type="match status" value="1"/>
</dbReference>
<dbReference type="KEGG" id="deo:CAY53_09615"/>
<feature type="binding site" evidence="7">
    <location>
        <begin position="549"/>
        <end position="552"/>
    </location>
    <ligand>
        <name>GTP</name>
        <dbReference type="ChEBI" id="CHEBI:37565"/>
    </ligand>
</feature>
<sequence>MAKVRVYDLAREFGMKGKELADRLVELGYAVTSHSSTLEDDMVADIRRKMGGEPVSPSVSVGRIEVRGRSESSGPWGGTVVRRRSKADKEEAARQQELAETRALEEEAEAARIRLLAQEQENRESLPAEAAGLSESQAPAVPEQAEAPEPERAVPAEAEPGIGTTAPSAEEPEAVQESGSRESAESRPATAAPPAAKDQTPAQQKRPRVRKVRTTPGPGTEPERPKPLARIVGRMEIPVPSEASASEQRPARPKPGNRPAAPAHDAAVGQDAGRGAARGGKKKDKGNRRVVAVSEDEALDRRMARGSGRKGKGGREDFLGDAEGDYTRQRGGRRKKNPRQARELPQPVAETRAIKRRIKVVASISVADLARHMSVKATEVITALMKLGVMATVNQALDVDTAALVATDFGFEVEQAMHAELEVEALEAMEEEQGGEALPRPPVVTVMGHVDHGKTSILDAIRKTDVALGEAGGITQHIGAYHVQNAQGGGITFVDTPGHAAFTEMRSRGAQVTDIVVLVVAADDGVMEQTKEAIAHAKAAEVPIVVAVNKIDKPGADAERVRRELSDYGLIPEDWGGQTIYCETSAKKGLGIPELLESIQIQADILELKADPSRKARGVVIEAQLHKGRGPVATVLVQEGTLRPGDNFVAGMFSGRVRLLSNERGERVKAAGPAIPVEIQGLSGVPSAGDPFMVVTDEKMAKAVASARQLKARETELASASKVSLDNLFEKMAEQDMKELKVILRADVQGTLEAFGQAAENLSTDTIRVHVLHEGTGSITENDIHLASASNAIVIGFNVRPSVKVKELAGQEGVDVRAYDVIYHALEDIEKAMKGMLEPTFEERVIGTADVRQTFQVPKVGLIAGCTVLSGKMQRNAKVRVLREGVVIYTGKIASLKRFKDDAKEVLTGFECGIGVERFNDIKVGDQLEAFVMDEVEATL</sequence>
<dbReference type="PROSITE" id="PS01176">
    <property type="entry name" value="IF2"/>
    <property type="match status" value="1"/>
</dbReference>
<dbReference type="CDD" id="cd03702">
    <property type="entry name" value="IF2_mtIF2_II"/>
    <property type="match status" value="1"/>
</dbReference>
<evidence type="ECO:0000313" key="12">
    <source>
        <dbReference type="Proteomes" id="UP000239867"/>
    </source>
</evidence>
<comment type="subcellular location">
    <subcellularLocation>
        <location evidence="7">Cytoplasm</location>
    </subcellularLocation>
</comment>
<dbReference type="InterPro" id="IPR036925">
    <property type="entry name" value="TIF_IF2_dom3_sf"/>
</dbReference>
<dbReference type="Pfam" id="PF00009">
    <property type="entry name" value="GTP_EFTU"/>
    <property type="match status" value="1"/>
</dbReference>
<keyword evidence="12" id="KW-1185">Reference proteome</keyword>
<evidence type="ECO:0000256" key="4">
    <source>
        <dbReference type="ARBA" id="ARBA00022741"/>
    </source>
</evidence>
<dbReference type="InterPro" id="IPR000178">
    <property type="entry name" value="TF_IF2_bacterial-like"/>
</dbReference>
<dbReference type="PROSITE" id="PS51722">
    <property type="entry name" value="G_TR_2"/>
    <property type="match status" value="1"/>
</dbReference>
<dbReference type="GO" id="GO:0005525">
    <property type="term" value="F:GTP binding"/>
    <property type="evidence" value="ECO:0007669"/>
    <property type="project" value="UniProtKB-KW"/>
</dbReference>
<feature type="compositionally biased region" description="Low complexity" evidence="9">
    <location>
        <begin position="137"/>
        <end position="148"/>
    </location>
</feature>
<evidence type="ECO:0000256" key="7">
    <source>
        <dbReference type="HAMAP-Rule" id="MF_00100"/>
    </source>
</evidence>
<comment type="similarity">
    <text evidence="1 7 8">Belongs to the TRAFAC class translation factor GTPase superfamily. Classic translation factor GTPase family. IF-2 subfamily.</text>
</comment>
<dbReference type="SUPFAM" id="SSF52540">
    <property type="entry name" value="P-loop containing nucleoside triphosphate hydrolases"/>
    <property type="match status" value="1"/>
</dbReference>
<dbReference type="InterPro" id="IPR000795">
    <property type="entry name" value="T_Tr_GTP-bd_dom"/>
</dbReference>
<dbReference type="HAMAP" id="MF_00100_B">
    <property type="entry name" value="IF_2_B"/>
    <property type="match status" value="1"/>
</dbReference>
<keyword evidence="4 7" id="KW-0547">Nucleotide-binding</keyword>
<dbReference type="Gene3D" id="2.40.30.10">
    <property type="entry name" value="Translation factors"/>
    <property type="match status" value="2"/>
</dbReference>
<keyword evidence="6 7" id="KW-0342">GTP-binding</keyword>
<feature type="binding site" evidence="7">
    <location>
        <begin position="448"/>
        <end position="455"/>
    </location>
    <ligand>
        <name>GTP</name>
        <dbReference type="ChEBI" id="CHEBI:37565"/>
    </ligand>
</feature>
<evidence type="ECO:0000256" key="2">
    <source>
        <dbReference type="ARBA" id="ARBA00020675"/>
    </source>
</evidence>
<proteinExistence type="inferred from homology"/>
<dbReference type="GO" id="GO:0003924">
    <property type="term" value="F:GTPase activity"/>
    <property type="evidence" value="ECO:0007669"/>
    <property type="project" value="UniProtKB-UniRule"/>
</dbReference>
<comment type="caution">
    <text evidence="7">Lacks conserved residue(s) required for the propagation of feature annotation.</text>
</comment>
<feature type="compositionally biased region" description="Basic residues" evidence="9">
    <location>
        <begin position="330"/>
        <end position="339"/>
    </location>
</feature>
<reference evidence="11 12" key="1">
    <citation type="journal article" date="2018" name="MBio">
        <title>Insights into the evolution of host association through the isolation and characterization of a novel human periodontal pathobiont, Desulfobulbus oralis.</title>
        <authorList>
            <person name="Cross K.L."/>
            <person name="Chirania P."/>
            <person name="Xiong W."/>
            <person name="Beall C.J."/>
            <person name="Elkins J.G."/>
            <person name="Giannone R.J."/>
            <person name="Griffen A.L."/>
            <person name="Guss A.M."/>
            <person name="Hettich R.L."/>
            <person name="Joshi S.S."/>
            <person name="Mokrzan E.M."/>
            <person name="Martin R.K."/>
            <person name="Zhulin I.B."/>
            <person name="Leys E.J."/>
            <person name="Podar M."/>
        </authorList>
    </citation>
    <scope>NUCLEOTIDE SEQUENCE [LARGE SCALE GENOMIC DNA]</scope>
    <source>
        <strain evidence="11 12">ORNL</strain>
    </source>
</reference>
<name>A0A2L1GPT9_9BACT</name>
<accession>A0A2L1GPT9</accession>
<feature type="domain" description="Tr-type G" evidence="10">
    <location>
        <begin position="439"/>
        <end position="607"/>
    </location>
</feature>
<dbReference type="Gene3D" id="3.40.50.10050">
    <property type="entry name" value="Translation initiation factor IF- 2, domain 3"/>
    <property type="match status" value="1"/>
</dbReference>
<keyword evidence="5 7" id="KW-0648">Protein biosynthesis</keyword>
<dbReference type="FunFam" id="2.40.30.10:FF:000007">
    <property type="entry name" value="Translation initiation factor IF-2"/>
    <property type="match status" value="1"/>
</dbReference>
<dbReference type="InterPro" id="IPR053905">
    <property type="entry name" value="EF-G-like_DII"/>
</dbReference>
<dbReference type="AlphaFoldDB" id="A0A2L1GPT9"/>
<evidence type="ECO:0000259" key="10">
    <source>
        <dbReference type="PROSITE" id="PS51722"/>
    </source>
</evidence>
<feature type="region of interest" description="Disordered" evidence="9">
    <location>
        <begin position="67"/>
        <end position="104"/>
    </location>
</feature>
<dbReference type="Proteomes" id="UP000239867">
    <property type="component" value="Chromosome"/>
</dbReference>
<dbReference type="EMBL" id="CP021255">
    <property type="protein sequence ID" value="AVD71693.1"/>
    <property type="molecule type" value="Genomic_DNA"/>
</dbReference>
<dbReference type="Pfam" id="PF22042">
    <property type="entry name" value="EF-G_D2"/>
    <property type="match status" value="1"/>
</dbReference>
<dbReference type="InterPro" id="IPR015760">
    <property type="entry name" value="TIF_IF2"/>
</dbReference>
<dbReference type="FunFam" id="3.40.50.300:FF:000019">
    <property type="entry name" value="Translation initiation factor IF-2"/>
    <property type="match status" value="1"/>
</dbReference>
<dbReference type="SUPFAM" id="SSF52156">
    <property type="entry name" value="Initiation factor IF2/eIF5b, domain 3"/>
    <property type="match status" value="1"/>
</dbReference>
<feature type="compositionally biased region" description="Basic residues" evidence="9">
    <location>
        <begin position="279"/>
        <end position="288"/>
    </location>
</feature>
<evidence type="ECO:0000256" key="9">
    <source>
        <dbReference type="SAM" id="MobiDB-lite"/>
    </source>
</evidence>
<dbReference type="SUPFAM" id="SSF50447">
    <property type="entry name" value="Translation proteins"/>
    <property type="match status" value="2"/>
</dbReference>
<organism evidence="11 12">
    <name type="scientific">Desulfobulbus oralis</name>
    <dbReference type="NCBI Taxonomy" id="1986146"/>
    <lineage>
        <taxon>Bacteria</taxon>
        <taxon>Pseudomonadati</taxon>
        <taxon>Thermodesulfobacteriota</taxon>
        <taxon>Desulfobulbia</taxon>
        <taxon>Desulfobulbales</taxon>
        <taxon>Desulfobulbaceae</taxon>
        <taxon>Desulfobulbus</taxon>
    </lineage>
</organism>
<evidence type="ECO:0000256" key="1">
    <source>
        <dbReference type="ARBA" id="ARBA00007733"/>
    </source>
</evidence>
<evidence type="ECO:0000256" key="3">
    <source>
        <dbReference type="ARBA" id="ARBA00022540"/>
    </source>
</evidence>
<dbReference type="CDD" id="cd03692">
    <property type="entry name" value="mtIF2_IVc"/>
    <property type="match status" value="1"/>
</dbReference>
<dbReference type="NCBIfam" id="TIGR00231">
    <property type="entry name" value="small_GTP"/>
    <property type="match status" value="1"/>
</dbReference>
<feature type="region of interest" description="Disordered" evidence="9">
    <location>
        <begin position="121"/>
        <end position="346"/>
    </location>
</feature>
<dbReference type="Gene3D" id="1.10.10.2480">
    <property type="match status" value="1"/>
</dbReference>
<keyword evidence="7" id="KW-0963">Cytoplasm</keyword>
<feature type="compositionally biased region" description="Low complexity" evidence="9">
    <location>
        <begin position="265"/>
        <end position="275"/>
    </location>
</feature>
<feature type="compositionally biased region" description="Basic and acidic residues" evidence="9">
    <location>
        <begin position="87"/>
        <end position="104"/>
    </location>
</feature>
<dbReference type="InterPro" id="IPR027417">
    <property type="entry name" value="P-loop_NTPase"/>
</dbReference>
<dbReference type="PANTHER" id="PTHR43381:SF5">
    <property type="entry name" value="TR-TYPE G DOMAIN-CONTAINING PROTEIN"/>
    <property type="match status" value="1"/>
</dbReference>
<comment type="function">
    <text evidence="7 8">One of the essential components for the initiation of protein synthesis. Protects formylmethionyl-tRNA from spontaneous hydrolysis and promotes its binding to the 30S ribosomal subunits. Also involved in the hydrolysis of GTP during the formation of the 70S ribosomal complex.</text>
</comment>
<dbReference type="RefSeq" id="WP_104936932.1">
    <property type="nucleotide sequence ID" value="NZ_CP021255.1"/>
</dbReference>
<dbReference type="OrthoDB" id="9811804at2"/>
<dbReference type="NCBIfam" id="TIGR00487">
    <property type="entry name" value="IF-2"/>
    <property type="match status" value="1"/>
</dbReference>
<dbReference type="PANTHER" id="PTHR43381">
    <property type="entry name" value="TRANSLATION INITIATION FACTOR IF-2-RELATED"/>
    <property type="match status" value="1"/>
</dbReference>
<feature type="binding site" evidence="7">
    <location>
        <begin position="495"/>
        <end position="499"/>
    </location>
    <ligand>
        <name>GTP</name>
        <dbReference type="ChEBI" id="CHEBI:37565"/>
    </ligand>
</feature>
<dbReference type="InterPro" id="IPR044145">
    <property type="entry name" value="IF2_II"/>
</dbReference>
<evidence type="ECO:0000313" key="11">
    <source>
        <dbReference type="EMBL" id="AVD71693.1"/>
    </source>
</evidence>
<gene>
    <name evidence="7" type="primary">infB</name>
    <name evidence="11" type="ORF">CAY53_09615</name>
</gene>
<dbReference type="InterPro" id="IPR009000">
    <property type="entry name" value="Transl_B-barrel_sf"/>
</dbReference>